<evidence type="ECO:0000313" key="3">
    <source>
        <dbReference type="Proteomes" id="UP000282574"/>
    </source>
</evidence>
<dbReference type="AlphaFoldDB" id="A0AB37UDM4"/>
<organism evidence="2 3">
    <name type="scientific">Chroococcidiopsis cubana SAG 39.79</name>
    <dbReference type="NCBI Taxonomy" id="388085"/>
    <lineage>
        <taxon>Bacteria</taxon>
        <taxon>Bacillati</taxon>
        <taxon>Cyanobacteriota</taxon>
        <taxon>Cyanophyceae</taxon>
        <taxon>Chroococcidiopsidales</taxon>
        <taxon>Chroococcidiopsidaceae</taxon>
        <taxon>Chroococcidiopsis</taxon>
    </lineage>
</organism>
<name>A0AB37UDM4_9CYAN</name>
<keyword evidence="1" id="KW-0732">Signal</keyword>
<keyword evidence="3" id="KW-1185">Reference proteome</keyword>
<dbReference type="RefSeq" id="WP_015157493.1">
    <property type="nucleotide sequence ID" value="NZ_JAVKZF010000002.1"/>
</dbReference>
<proteinExistence type="predicted"/>
<evidence type="ECO:0000256" key="1">
    <source>
        <dbReference type="SAM" id="SignalP"/>
    </source>
</evidence>
<protein>
    <recommendedName>
        <fullName evidence="4">Outer membrane protein beta-barrel domain-containing protein</fullName>
    </recommendedName>
</protein>
<feature type="signal peptide" evidence="1">
    <location>
        <begin position="1"/>
        <end position="27"/>
    </location>
</feature>
<dbReference type="Proteomes" id="UP000282574">
    <property type="component" value="Unassembled WGS sequence"/>
</dbReference>
<comment type="caution">
    <text evidence="2">The sequence shown here is derived from an EMBL/GenBank/DDBJ whole genome shotgun (WGS) entry which is preliminary data.</text>
</comment>
<reference evidence="2 3" key="1">
    <citation type="journal article" date="2019" name="Genome Biol. Evol.">
        <title>Day and night: Metabolic profiles and evolutionary relationships of six axenic non-marine cyanobacteria.</title>
        <authorList>
            <person name="Will S.E."/>
            <person name="Henke P."/>
            <person name="Boedeker C."/>
            <person name="Huang S."/>
            <person name="Brinkmann H."/>
            <person name="Rohde M."/>
            <person name="Jarek M."/>
            <person name="Friedl T."/>
            <person name="Seufert S."/>
            <person name="Schumacher M."/>
            <person name="Overmann J."/>
            <person name="Neumann-Schaal M."/>
            <person name="Petersen J."/>
        </authorList>
    </citation>
    <scope>NUCLEOTIDE SEQUENCE [LARGE SCALE GENOMIC DNA]</scope>
    <source>
        <strain evidence="2 3">SAG 39.79</strain>
    </source>
</reference>
<accession>A0AB37UDM4</accession>
<evidence type="ECO:0008006" key="4">
    <source>
        <dbReference type="Google" id="ProtNLM"/>
    </source>
</evidence>
<gene>
    <name evidence="2" type="ORF">DSM107010_53260</name>
</gene>
<evidence type="ECO:0000313" key="2">
    <source>
        <dbReference type="EMBL" id="RUT06322.1"/>
    </source>
</evidence>
<dbReference type="EMBL" id="RSCK01000069">
    <property type="protein sequence ID" value="RUT06322.1"/>
    <property type="molecule type" value="Genomic_DNA"/>
</dbReference>
<sequence>MKITVISQIAIALVSLSTVFTPTAAKAQLIPQPWVSVGGDDGDVTFSVGARIIGLGVELGFGPGDSTGVDVLKFINLPVVDPYIGVGYYSDDEDFAVSGGVQIDAADNLFVGVGYNSVRGFNGQVGVKF</sequence>
<feature type="chain" id="PRO_5044238767" description="Outer membrane protein beta-barrel domain-containing protein" evidence="1">
    <location>
        <begin position="28"/>
        <end position="129"/>
    </location>
</feature>